<dbReference type="SUPFAM" id="SSF52335">
    <property type="entry name" value="Methylglyoxal synthase-like"/>
    <property type="match status" value="1"/>
</dbReference>
<evidence type="ECO:0000259" key="11">
    <source>
        <dbReference type="PROSITE" id="PS51855"/>
    </source>
</evidence>
<dbReference type="Pfam" id="PF02142">
    <property type="entry name" value="MGS"/>
    <property type="match status" value="1"/>
</dbReference>
<evidence type="ECO:0000256" key="5">
    <source>
        <dbReference type="ARBA" id="ARBA00022755"/>
    </source>
</evidence>
<feature type="domain" description="MGS-like" evidence="11">
    <location>
        <begin position="1"/>
        <end position="150"/>
    </location>
</feature>
<comment type="similarity">
    <text evidence="3 10">Belongs to the PurH family.</text>
</comment>
<dbReference type="InterPro" id="IPR002695">
    <property type="entry name" value="PurH-like"/>
</dbReference>
<evidence type="ECO:0000256" key="4">
    <source>
        <dbReference type="ARBA" id="ARBA00022679"/>
    </source>
</evidence>
<protein>
    <recommendedName>
        <fullName evidence="10">Bifunctional purine biosynthesis protein PurH</fullName>
    </recommendedName>
    <domain>
        <recommendedName>
            <fullName evidence="10">Phosphoribosylaminoimidazolecarboxamide formyltransferase</fullName>
            <ecNumber evidence="10">2.1.2.3</ecNumber>
        </recommendedName>
        <alternativeName>
            <fullName evidence="10">AICAR transformylase</fullName>
        </alternativeName>
    </domain>
    <domain>
        <recommendedName>
            <fullName evidence="10">IMP cyclohydrolase</fullName>
            <ecNumber evidence="10">3.5.4.10</ecNumber>
        </recommendedName>
        <alternativeName>
            <fullName evidence="10">ATIC</fullName>
        </alternativeName>
        <alternativeName>
            <fullName evidence="10">IMP synthase</fullName>
        </alternativeName>
        <alternativeName>
            <fullName evidence="10">Inosinicase</fullName>
        </alternativeName>
    </domain>
</protein>
<gene>
    <name evidence="10 12" type="primary">purH</name>
    <name evidence="12" type="ORF">C3F09_05430</name>
</gene>
<dbReference type="UniPathway" id="UPA00074">
    <property type="reaction ID" value="UER00133"/>
</dbReference>
<evidence type="ECO:0000313" key="12">
    <source>
        <dbReference type="EMBL" id="PWB73261.1"/>
    </source>
</evidence>
<dbReference type="AlphaFoldDB" id="A0A855X728"/>
<evidence type="ECO:0000256" key="10">
    <source>
        <dbReference type="HAMAP-Rule" id="MF_00139"/>
    </source>
</evidence>
<accession>A0A855X728</accession>
<evidence type="ECO:0000256" key="8">
    <source>
        <dbReference type="ARBA" id="ARBA00050488"/>
    </source>
</evidence>
<comment type="catalytic activity">
    <reaction evidence="8 10">
        <text>(6R)-10-formyltetrahydrofolate + 5-amino-1-(5-phospho-beta-D-ribosyl)imidazole-4-carboxamide = 5-formamido-1-(5-phospho-D-ribosyl)imidazole-4-carboxamide + (6S)-5,6,7,8-tetrahydrofolate</text>
        <dbReference type="Rhea" id="RHEA:22192"/>
        <dbReference type="ChEBI" id="CHEBI:57453"/>
        <dbReference type="ChEBI" id="CHEBI:58467"/>
        <dbReference type="ChEBI" id="CHEBI:58475"/>
        <dbReference type="ChEBI" id="CHEBI:195366"/>
        <dbReference type="EC" id="2.1.2.3"/>
    </reaction>
</comment>
<dbReference type="SMART" id="SM00798">
    <property type="entry name" value="AICARFT_IMPCHas"/>
    <property type="match status" value="1"/>
</dbReference>
<comment type="catalytic activity">
    <reaction evidence="9 10">
        <text>IMP + H2O = 5-formamido-1-(5-phospho-D-ribosyl)imidazole-4-carboxamide</text>
        <dbReference type="Rhea" id="RHEA:18445"/>
        <dbReference type="ChEBI" id="CHEBI:15377"/>
        <dbReference type="ChEBI" id="CHEBI:58053"/>
        <dbReference type="ChEBI" id="CHEBI:58467"/>
        <dbReference type="EC" id="3.5.4.10"/>
    </reaction>
</comment>
<dbReference type="Pfam" id="PF01808">
    <property type="entry name" value="AICARFT_IMPCHas"/>
    <property type="match status" value="1"/>
</dbReference>
<dbReference type="SUPFAM" id="SSF53927">
    <property type="entry name" value="Cytidine deaminase-like"/>
    <property type="match status" value="1"/>
</dbReference>
<evidence type="ECO:0000313" key="13">
    <source>
        <dbReference type="Proteomes" id="UP000250918"/>
    </source>
</evidence>
<comment type="caution">
    <text evidence="12">The sequence shown here is derived from an EMBL/GenBank/DDBJ whole genome shotgun (WGS) entry which is preliminary data.</text>
</comment>
<keyword evidence="7 10" id="KW-0511">Multifunctional enzyme</keyword>
<organism evidence="12 13">
    <name type="scientific">candidate division GN15 bacterium</name>
    <dbReference type="NCBI Taxonomy" id="2072418"/>
    <lineage>
        <taxon>Bacteria</taxon>
        <taxon>candidate division GN15</taxon>
    </lineage>
</organism>
<dbReference type="HAMAP" id="MF_00139">
    <property type="entry name" value="PurH"/>
    <property type="match status" value="1"/>
</dbReference>
<dbReference type="NCBIfam" id="NF002049">
    <property type="entry name" value="PRK00881.1"/>
    <property type="match status" value="1"/>
</dbReference>
<comment type="domain">
    <text evidence="10">The IMP cyclohydrolase activity resides in the N-terminal region.</text>
</comment>
<dbReference type="SMART" id="SM00851">
    <property type="entry name" value="MGS"/>
    <property type="match status" value="1"/>
</dbReference>
<comment type="pathway">
    <text evidence="1 10">Purine metabolism; IMP biosynthesis via de novo pathway; IMP from 5-formamido-1-(5-phospho-D-ribosyl)imidazole-4-carboxamide: step 1/1.</text>
</comment>
<dbReference type="CDD" id="cd01421">
    <property type="entry name" value="IMPCH"/>
    <property type="match status" value="1"/>
</dbReference>
<comment type="pathway">
    <text evidence="2 10">Purine metabolism; IMP biosynthesis via de novo pathway; 5-formamido-1-(5-phospho-D-ribosyl)imidazole-4-carboxamide from 5-amino-1-(5-phospho-D-ribosyl)imidazole-4-carboxamide (10-formyl THF route): step 1/1.</text>
</comment>
<reference evidence="12 13" key="1">
    <citation type="journal article" date="2018" name="ISME J.">
        <title>A methanotrophic archaeon couples anaerobic oxidation of methane to Fe(III) reduction.</title>
        <authorList>
            <person name="Cai C."/>
            <person name="Leu A.O."/>
            <person name="Xie G.J."/>
            <person name="Guo J."/>
            <person name="Feng Y."/>
            <person name="Zhao J.X."/>
            <person name="Tyson G.W."/>
            <person name="Yuan Z."/>
            <person name="Hu S."/>
        </authorList>
    </citation>
    <scope>NUCLEOTIDE SEQUENCE [LARGE SCALE GENOMIC DNA]</scope>
    <source>
        <strain evidence="12">FeB_12</strain>
    </source>
</reference>
<dbReference type="InterPro" id="IPR036914">
    <property type="entry name" value="MGS-like_dom_sf"/>
</dbReference>
<evidence type="ECO:0000256" key="2">
    <source>
        <dbReference type="ARBA" id="ARBA00004954"/>
    </source>
</evidence>
<keyword evidence="4 10" id="KW-0808">Transferase</keyword>
<dbReference type="GO" id="GO:0005829">
    <property type="term" value="C:cytosol"/>
    <property type="evidence" value="ECO:0007669"/>
    <property type="project" value="TreeGrafter"/>
</dbReference>
<dbReference type="Gene3D" id="3.40.140.20">
    <property type="match status" value="2"/>
</dbReference>
<dbReference type="EC" id="3.5.4.10" evidence="10"/>
<evidence type="ECO:0000256" key="3">
    <source>
        <dbReference type="ARBA" id="ARBA00007667"/>
    </source>
</evidence>
<proteinExistence type="inferred from homology"/>
<dbReference type="PANTHER" id="PTHR11692:SF0">
    <property type="entry name" value="BIFUNCTIONAL PURINE BIOSYNTHESIS PROTEIN ATIC"/>
    <property type="match status" value="1"/>
</dbReference>
<keyword evidence="6 10" id="KW-0378">Hydrolase</keyword>
<dbReference type="InterPro" id="IPR024051">
    <property type="entry name" value="AICAR_Tfase_dup_dom_sf"/>
</dbReference>
<dbReference type="PANTHER" id="PTHR11692">
    <property type="entry name" value="BIFUNCTIONAL PURINE BIOSYNTHESIS PROTEIN PURH"/>
    <property type="match status" value="1"/>
</dbReference>
<evidence type="ECO:0000256" key="7">
    <source>
        <dbReference type="ARBA" id="ARBA00023268"/>
    </source>
</evidence>
<dbReference type="InterPro" id="IPR016193">
    <property type="entry name" value="Cytidine_deaminase-like"/>
</dbReference>
<evidence type="ECO:0000256" key="9">
    <source>
        <dbReference type="ARBA" id="ARBA00050687"/>
    </source>
</evidence>
<dbReference type="GO" id="GO:0003937">
    <property type="term" value="F:IMP cyclohydrolase activity"/>
    <property type="evidence" value="ECO:0007669"/>
    <property type="project" value="UniProtKB-UniRule"/>
</dbReference>
<dbReference type="FunFam" id="3.40.50.1380:FF:000001">
    <property type="entry name" value="Bifunctional purine biosynthesis protein PurH"/>
    <property type="match status" value="1"/>
</dbReference>
<dbReference type="EC" id="2.1.2.3" evidence="10"/>
<dbReference type="GO" id="GO:0004643">
    <property type="term" value="F:phosphoribosylaminoimidazolecarboxamide formyltransferase activity"/>
    <property type="evidence" value="ECO:0007669"/>
    <property type="project" value="UniProtKB-UniRule"/>
</dbReference>
<dbReference type="EMBL" id="PQAP01000060">
    <property type="protein sequence ID" value="PWB73261.1"/>
    <property type="molecule type" value="Genomic_DNA"/>
</dbReference>
<sequence length="527" mass="56600">MTDKIKIKRALVSVSDKTGIVDVCKTLDKLGVEIISTGGTLKALREAEIHVVSVSTFTGSPEILGGRVKTLHPKVHAGILYRRGNPEDEEQMQQAEFKGIDLVIVNLYPFKQTVAKPNVTEEEIIENIDIGGPSMVRSAAKNFESVAIVSDPSDYAALADQLKANKGATTLAFRRMCAGKAYALTADYDAAVSGYFVRTAPVSSSGPVELFPQCLVLQYDRTSSLRYGENPHQSASLYEDRSYPAPTLLKAQILAGKELSYNNYGDLDACLDMLLEFTEPFACVLKHANPCGAAVGDTIADAYKAAYESDPLSAYGSIIGLNKTVDMKCAELLHETPFVECILAPRFDDEALALLTKKKTRRLLALPQISEGRVAGLPAYKFIRGGLLAQNADDAETTMAQLQVVTKRQPTPDEIRSLLFAWKVVKHTKSNAIVLARGVATVGIGMGQTSRVDSAFMAVKRAGERSKGSVMASDAFFPMTDGLLTGTDAGVTAVIQPGGSKGDPEVIAAADTAGIAMVFTGIRHFKH</sequence>
<dbReference type="PIRSF" id="PIRSF000414">
    <property type="entry name" value="AICARFT_IMPCHas"/>
    <property type="match status" value="1"/>
</dbReference>
<keyword evidence="5 10" id="KW-0658">Purine biosynthesis</keyword>
<evidence type="ECO:0000256" key="6">
    <source>
        <dbReference type="ARBA" id="ARBA00022801"/>
    </source>
</evidence>
<dbReference type="Gene3D" id="3.40.50.1380">
    <property type="entry name" value="Methylglyoxal synthase-like domain"/>
    <property type="match status" value="1"/>
</dbReference>
<dbReference type="Proteomes" id="UP000250918">
    <property type="component" value="Unassembled WGS sequence"/>
</dbReference>
<dbReference type="NCBIfam" id="TIGR00355">
    <property type="entry name" value="purH"/>
    <property type="match status" value="1"/>
</dbReference>
<name>A0A855X728_9BACT</name>
<evidence type="ECO:0000256" key="1">
    <source>
        <dbReference type="ARBA" id="ARBA00004844"/>
    </source>
</evidence>
<dbReference type="GO" id="GO:0006189">
    <property type="term" value="P:'de novo' IMP biosynthetic process"/>
    <property type="evidence" value="ECO:0007669"/>
    <property type="project" value="UniProtKB-UniRule"/>
</dbReference>
<dbReference type="InterPro" id="IPR011607">
    <property type="entry name" value="MGS-like_dom"/>
</dbReference>
<dbReference type="PROSITE" id="PS51855">
    <property type="entry name" value="MGS"/>
    <property type="match status" value="1"/>
</dbReference>
<dbReference type="FunFam" id="3.40.140.20:FF:000001">
    <property type="entry name" value="Bifunctional purine biosynthesis protein PurH"/>
    <property type="match status" value="1"/>
</dbReference>